<sequence length="252" mass="27783">MKILLVNDDGIHADGLHVLAKEIEKDNEVIIVAPDDQRSACGHSITLGMPLTLKEVKINGVRSKAYSVSGTPADCVRIGVLKLCNGEGIDLIISGINRGVNLGRDILYSGTVSAAIEAGINKIPSIAVSAHINVEKINYEVAAKYAKEILKCSMENYIGSNVVLNLNVPSIEEDQIKGIKVCKSGGRLYEDRYDELDRSNDEIRYIANGVMNQTYDEDTDVYYLKNGYVTLTPLQYDLTDYKLIEKLEKIID</sequence>
<comment type="cofactor">
    <cofactor evidence="9">
        <name>a divalent metal cation</name>
        <dbReference type="ChEBI" id="CHEBI:60240"/>
    </cofactor>
    <text evidence="9">Binds 1 divalent metal cation per subunit.</text>
</comment>
<organism evidence="11 12">
    <name type="scientific">Clostridium acidisoli DSM 12555</name>
    <dbReference type="NCBI Taxonomy" id="1121291"/>
    <lineage>
        <taxon>Bacteria</taxon>
        <taxon>Bacillati</taxon>
        <taxon>Bacillota</taxon>
        <taxon>Clostridia</taxon>
        <taxon>Eubacteriales</taxon>
        <taxon>Clostridiaceae</taxon>
        <taxon>Clostridium</taxon>
    </lineage>
</organism>
<evidence type="ECO:0000256" key="8">
    <source>
        <dbReference type="ARBA" id="ARBA00022801"/>
    </source>
</evidence>
<dbReference type="Pfam" id="PF01975">
    <property type="entry name" value="SurE"/>
    <property type="match status" value="1"/>
</dbReference>
<dbReference type="EC" id="3.1.3.5" evidence="9"/>
<evidence type="ECO:0000313" key="11">
    <source>
        <dbReference type="EMBL" id="SMC25758.1"/>
    </source>
</evidence>
<comment type="subcellular location">
    <subcellularLocation>
        <location evidence="3 9">Cytoplasm</location>
    </subcellularLocation>
</comment>
<dbReference type="NCBIfam" id="TIGR00087">
    <property type="entry name" value="surE"/>
    <property type="match status" value="1"/>
</dbReference>
<dbReference type="GO" id="GO:0000166">
    <property type="term" value="F:nucleotide binding"/>
    <property type="evidence" value="ECO:0007669"/>
    <property type="project" value="UniProtKB-KW"/>
</dbReference>
<comment type="cofactor">
    <cofactor evidence="2">
        <name>Mg(2+)</name>
        <dbReference type="ChEBI" id="CHEBI:18420"/>
    </cofactor>
</comment>
<comment type="function">
    <text evidence="9">Nucleotidase that shows phosphatase activity on nucleoside 5'-monophosphates.</text>
</comment>
<dbReference type="RefSeq" id="WP_084116390.1">
    <property type="nucleotide sequence ID" value="NZ_FWXH01000010.1"/>
</dbReference>
<feature type="binding site" evidence="9">
    <location>
        <position position="97"/>
    </location>
    <ligand>
        <name>a divalent metal cation</name>
        <dbReference type="ChEBI" id="CHEBI:60240"/>
    </ligand>
</feature>
<dbReference type="PANTHER" id="PTHR30457:SF12">
    <property type="entry name" value="5'_3'-NUCLEOTIDASE SURE"/>
    <property type="match status" value="1"/>
</dbReference>
<evidence type="ECO:0000259" key="10">
    <source>
        <dbReference type="Pfam" id="PF01975"/>
    </source>
</evidence>
<evidence type="ECO:0000256" key="5">
    <source>
        <dbReference type="ARBA" id="ARBA00022490"/>
    </source>
</evidence>
<evidence type="ECO:0000256" key="9">
    <source>
        <dbReference type="HAMAP-Rule" id="MF_00060"/>
    </source>
</evidence>
<dbReference type="HAMAP" id="MF_00060">
    <property type="entry name" value="SurE"/>
    <property type="match status" value="1"/>
</dbReference>
<dbReference type="GO" id="GO:0005737">
    <property type="term" value="C:cytoplasm"/>
    <property type="evidence" value="ECO:0007669"/>
    <property type="project" value="UniProtKB-SubCell"/>
</dbReference>
<dbReference type="InterPro" id="IPR030048">
    <property type="entry name" value="SurE"/>
</dbReference>
<accession>A0A1W1XQH1</accession>
<name>A0A1W1XQH1_9CLOT</name>
<keyword evidence="5 9" id="KW-0963">Cytoplasm</keyword>
<dbReference type="GO" id="GO:0008253">
    <property type="term" value="F:5'-nucleotidase activity"/>
    <property type="evidence" value="ECO:0007669"/>
    <property type="project" value="UniProtKB-UniRule"/>
</dbReference>
<comment type="catalytic activity">
    <reaction evidence="1 9">
        <text>a ribonucleoside 5'-phosphate + H2O = a ribonucleoside + phosphate</text>
        <dbReference type="Rhea" id="RHEA:12484"/>
        <dbReference type="ChEBI" id="CHEBI:15377"/>
        <dbReference type="ChEBI" id="CHEBI:18254"/>
        <dbReference type="ChEBI" id="CHEBI:43474"/>
        <dbReference type="ChEBI" id="CHEBI:58043"/>
        <dbReference type="EC" id="3.1.3.5"/>
    </reaction>
</comment>
<feature type="domain" description="Survival protein SurE-like phosphatase/nucleotidase" evidence="10">
    <location>
        <begin position="3"/>
        <end position="190"/>
    </location>
</feature>
<evidence type="ECO:0000256" key="4">
    <source>
        <dbReference type="ARBA" id="ARBA00011062"/>
    </source>
</evidence>
<comment type="similarity">
    <text evidence="4 9">Belongs to the SurE nucleotidase family.</text>
</comment>
<feature type="binding site" evidence="9">
    <location>
        <position position="8"/>
    </location>
    <ligand>
        <name>a divalent metal cation</name>
        <dbReference type="ChEBI" id="CHEBI:60240"/>
    </ligand>
</feature>
<dbReference type="Proteomes" id="UP000192468">
    <property type="component" value="Unassembled WGS sequence"/>
</dbReference>
<evidence type="ECO:0000256" key="2">
    <source>
        <dbReference type="ARBA" id="ARBA00001946"/>
    </source>
</evidence>
<dbReference type="PANTHER" id="PTHR30457">
    <property type="entry name" value="5'-NUCLEOTIDASE SURE"/>
    <property type="match status" value="1"/>
</dbReference>
<gene>
    <name evidence="9" type="primary">surE</name>
    <name evidence="11" type="ORF">SAMN02745134_02564</name>
</gene>
<evidence type="ECO:0000256" key="7">
    <source>
        <dbReference type="ARBA" id="ARBA00022741"/>
    </source>
</evidence>
<keyword evidence="6 9" id="KW-0479">Metal-binding</keyword>
<dbReference type="STRING" id="1121291.SAMN02745134_02564"/>
<keyword evidence="12" id="KW-1185">Reference proteome</keyword>
<evidence type="ECO:0000256" key="6">
    <source>
        <dbReference type="ARBA" id="ARBA00022723"/>
    </source>
</evidence>
<feature type="binding site" evidence="9">
    <location>
        <position position="9"/>
    </location>
    <ligand>
        <name>a divalent metal cation</name>
        <dbReference type="ChEBI" id="CHEBI:60240"/>
    </ligand>
</feature>
<reference evidence="11 12" key="1">
    <citation type="submission" date="2017-04" db="EMBL/GenBank/DDBJ databases">
        <authorList>
            <person name="Afonso C.L."/>
            <person name="Miller P.J."/>
            <person name="Scott M.A."/>
            <person name="Spackman E."/>
            <person name="Goraichik I."/>
            <person name="Dimitrov K.M."/>
            <person name="Suarez D.L."/>
            <person name="Swayne D.E."/>
        </authorList>
    </citation>
    <scope>NUCLEOTIDE SEQUENCE [LARGE SCALE GENOMIC DNA]</scope>
    <source>
        <strain evidence="11 12">DSM 12555</strain>
    </source>
</reference>
<dbReference type="FunFam" id="3.40.1210.10:FF:000001">
    <property type="entry name" value="5'/3'-nucleotidase SurE"/>
    <property type="match status" value="1"/>
</dbReference>
<protein>
    <recommendedName>
        <fullName evidence="9">5'-nucleotidase SurE</fullName>
        <ecNumber evidence="9">3.1.3.5</ecNumber>
    </recommendedName>
    <alternativeName>
        <fullName evidence="9">Nucleoside 5'-monophosphate phosphohydrolase</fullName>
    </alternativeName>
</protein>
<dbReference type="SUPFAM" id="SSF64167">
    <property type="entry name" value="SurE-like"/>
    <property type="match status" value="1"/>
</dbReference>
<dbReference type="GO" id="GO:0008254">
    <property type="term" value="F:3'-nucleotidase activity"/>
    <property type="evidence" value="ECO:0007669"/>
    <property type="project" value="TreeGrafter"/>
</dbReference>
<keyword evidence="7 9" id="KW-0547">Nucleotide-binding</keyword>
<evidence type="ECO:0000256" key="3">
    <source>
        <dbReference type="ARBA" id="ARBA00004496"/>
    </source>
</evidence>
<proteinExistence type="inferred from homology"/>
<keyword evidence="8 9" id="KW-0378">Hydrolase</keyword>
<dbReference type="EMBL" id="FWXH01000010">
    <property type="protein sequence ID" value="SMC25758.1"/>
    <property type="molecule type" value="Genomic_DNA"/>
</dbReference>
<dbReference type="InterPro" id="IPR002828">
    <property type="entry name" value="SurE-like_Pase/nucleotidase"/>
</dbReference>
<dbReference type="GO" id="GO:0046872">
    <property type="term" value="F:metal ion binding"/>
    <property type="evidence" value="ECO:0007669"/>
    <property type="project" value="UniProtKB-UniRule"/>
</dbReference>
<evidence type="ECO:0000313" key="12">
    <source>
        <dbReference type="Proteomes" id="UP000192468"/>
    </source>
</evidence>
<feature type="binding site" evidence="9">
    <location>
        <position position="39"/>
    </location>
    <ligand>
        <name>a divalent metal cation</name>
        <dbReference type="ChEBI" id="CHEBI:60240"/>
    </ligand>
</feature>
<dbReference type="OrthoDB" id="9780815at2"/>
<dbReference type="Gene3D" id="3.40.1210.10">
    <property type="entry name" value="Survival protein SurE-like phosphatase/nucleotidase"/>
    <property type="match status" value="1"/>
</dbReference>
<dbReference type="NCBIfam" id="NF010543">
    <property type="entry name" value="PRK13933.1"/>
    <property type="match status" value="1"/>
</dbReference>
<dbReference type="GO" id="GO:0004309">
    <property type="term" value="F:exopolyphosphatase activity"/>
    <property type="evidence" value="ECO:0007669"/>
    <property type="project" value="TreeGrafter"/>
</dbReference>
<dbReference type="AlphaFoldDB" id="A0A1W1XQH1"/>
<dbReference type="InterPro" id="IPR036523">
    <property type="entry name" value="SurE-like_sf"/>
</dbReference>
<dbReference type="NCBIfam" id="NF001490">
    <property type="entry name" value="PRK00346.1-4"/>
    <property type="match status" value="1"/>
</dbReference>
<evidence type="ECO:0000256" key="1">
    <source>
        <dbReference type="ARBA" id="ARBA00000815"/>
    </source>
</evidence>